<evidence type="ECO:0000256" key="7">
    <source>
        <dbReference type="SAM" id="Phobius"/>
    </source>
</evidence>
<comment type="similarity">
    <text evidence="2">Belongs to the chromate ion transporter (CHR) (TC 2.A.51) family.</text>
</comment>
<dbReference type="PANTHER" id="PTHR43663">
    <property type="entry name" value="CHROMATE TRANSPORT PROTEIN-RELATED"/>
    <property type="match status" value="1"/>
</dbReference>
<keyword evidence="3" id="KW-1003">Cell membrane</keyword>
<reference evidence="8 9" key="1">
    <citation type="submission" date="2019-11" db="EMBL/GenBank/DDBJ databases">
        <title>Characterisation of Fundicoccus ignavus gen. nov. sp. nov., a novel genus of the family Aerococcaceae from bulk tank milk.</title>
        <authorList>
            <person name="Siebert A."/>
            <person name="Huptas C."/>
            <person name="Wenning M."/>
            <person name="Scherer S."/>
            <person name="Doll E.V."/>
        </authorList>
    </citation>
    <scope>NUCLEOTIDE SEQUENCE [LARGE SCALE GENOMIC DNA]</scope>
    <source>
        <strain evidence="8 9">DSM 109652</strain>
    </source>
</reference>
<dbReference type="InterPro" id="IPR052518">
    <property type="entry name" value="CHR_Transporter"/>
</dbReference>
<protein>
    <submittedName>
        <fullName evidence="8">Chromate transporter</fullName>
    </submittedName>
</protein>
<dbReference type="RefSeq" id="WP_153833279.1">
    <property type="nucleotide sequence ID" value="NZ_WJQT01000023.1"/>
</dbReference>
<evidence type="ECO:0000256" key="4">
    <source>
        <dbReference type="ARBA" id="ARBA00022692"/>
    </source>
</evidence>
<name>A0A844CBI5_9LACT</name>
<evidence type="ECO:0000256" key="1">
    <source>
        <dbReference type="ARBA" id="ARBA00004651"/>
    </source>
</evidence>
<dbReference type="PANTHER" id="PTHR43663:SF1">
    <property type="entry name" value="CHROMATE TRANSPORTER"/>
    <property type="match status" value="1"/>
</dbReference>
<dbReference type="GO" id="GO:0015109">
    <property type="term" value="F:chromate transmembrane transporter activity"/>
    <property type="evidence" value="ECO:0007669"/>
    <property type="project" value="InterPro"/>
</dbReference>
<feature type="transmembrane region" description="Helical" evidence="7">
    <location>
        <begin position="78"/>
        <end position="104"/>
    </location>
</feature>
<evidence type="ECO:0000256" key="5">
    <source>
        <dbReference type="ARBA" id="ARBA00022989"/>
    </source>
</evidence>
<comment type="caution">
    <text evidence="8">The sequence shown here is derived from an EMBL/GenBank/DDBJ whole genome shotgun (WGS) entry which is preliminary data.</text>
</comment>
<evidence type="ECO:0000256" key="6">
    <source>
        <dbReference type="ARBA" id="ARBA00023136"/>
    </source>
</evidence>
<sequence>MNNKKHIYMKLFSSTFYLSAFTFGGGYVIIPLMQKKFVDDLKWIDEDEMLNLTAIAQSSPGAVAVNASILLGYRVAGILGAFISILGTVLPPLIIISIISFFYTAFRENIVVNAVLKGMQAGVAAVIADVVLNLGGNVVKEKDLISAFVMISAFIATFFLKINVMYIILVCGCIGAGKIVLQERKNKKDGDSQ</sequence>
<evidence type="ECO:0000313" key="8">
    <source>
        <dbReference type="EMBL" id="MRJ48223.1"/>
    </source>
</evidence>
<keyword evidence="6 7" id="KW-0472">Membrane</keyword>
<evidence type="ECO:0000256" key="3">
    <source>
        <dbReference type="ARBA" id="ARBA00022475"/>
    </source>
</evidence>
<dbReference type="InterPro" id="IPR003370">
    <property type="entry name" value="Chromate_transpt"/>
</dbReference>
<dbReference type="AlphaFoldDB" id="A0A844CBI5"/>
<dbReference type="Pfam" id="PF02417">
    <property type="entry name" value="Chromate_transp"/>
    <property type="match status" value="1"/>
</dbReference>
<dbReference type="GO" id="GO:0005886">
    <property type="term" value="C:plasma membrane"/>
    <property type="evidence" value="ECO:0007669"/>
    <property type="project" value="UniProtKB-SubCell"/>
</dbReference>
<keyword evidence="4 7" id="KW-0812">Transmembrane</keyword>
<proteinExistence type="inferred from homology"/>
<organism evidence="8 9">
    <name type="scientific">Fundicoccus ignavus</name>
    <dbReference type="NCBI Taxonomy" id="2664442"/>
    <lineage>
        <taxon>Bacteria</taxon>
        <taxon>Bacillati</taxon>
        <taxon>Bacillota</taxon>
        <taxon>Bacilli</taxon>
        <taxon>Lactobacillales</taxon>
        <taxon>Aerococcaceae</taxon>
        <taxon>Fundicoccus</taxon>
    </lineage>
</organism>
<comment type="subcellular location">
    <subcellularLocation>
        <location evidence="1">Cell membrane</location>
        <topology evidence="1">Multi-pass membrane protein</topology>
    </subcellularLocation>
</comment>
<feature type="transmembrane region" description="Helical" evidence="7">
    <location>
        <begin position="7"/>
        <end position="30"/>
    </location>
</feature>
<feature type="transmembrane region" description="Helical" evidence="7">
    <location>
        <begin position="144"/>
        <end position="160"/>
    </location>
</feature>
<accession>A0A844CBI5</accession>
<feature type="transmembrane region" description="Helical" evidence="7">
    <location>
        <begin position="110"/>
        <end position="132"/>
    </location>
</feature>
<dbReference type="Proteomes" id="UP000440066">
    <property type="component" value="Unassembled WGS sequence"/>
</dbReference>
<evidence type="ECO:0000313" key="9">
    <source>
        <dbReference type="Proteomes" id="UP000440066"/>
    </source>
</evidence>
<gene>
    <name evidence="8" type="ORF">GF867_11675</name>
</gene>
<dbReference type="EMBL" id="WJQT01000023">
    <property type="protein sequence ID" value="MRJ48223.1"/>
    <property type="molecule type" value="Genomic_DNA"/>
</dbReference>
<evidence type="ECO:0000256" key="2">
    <source>
        <dbReference type="ARBA" id="ARBA00005262"/>
    </source>
</evidence>
<keyword evidence="5 7" id="KW-1133">Transmembrane helix</keyword>